<proteinExistence type="predicted"/>
<dbReference type="AlphaFoldDB" id="A0A397I7T6"/>
<dbReference type="InterPro" id="IPR039251">
    <property type="entry name" value="OXLD1"/>
</dbReference>
<feature type="domain" description="Oxidoreductase-like" evidence="2">
    <location>
        <begin position="90"/>
        <end position="129"/>
    </location>
</feature>
<accession>A0A397I7T6</accession>
<dbReference type="InterPro" id="IPR019180">
    <property type="entry name" value="Oxidoreductase-like_N"/>
</dbReference>
<dbReference type="GO" id="GO:0005739">
    <property type="term" value="C:mitochondrion"/>
    <property type="evidence" value="ECO:0007669"/>
    <property type="project" value="TreeGrafter"/>
</dbReference>
<evidence type="ECO:0000259" key="2">
    <source>
        <dbReference type="Pfam" id="PF09791"/>
    </source>
</evidence>
<dbReference type="Proteomes" id="UP000266861">
    <property type="component" value="Unassembled WGS sequence"/>
</dbReference>
<organism evidence="3 4">
    <name type="scientific">Diversispora epigaea</name>
    <dbReference type="NCBI Taxonomy" id="1348612"/>
    <lineage>
        <taxon>Eukaryota</taxon>
        <taxon>Fungi</taxon>
        <taxon>Fungi incertae sedis</taxon>
        <taxon>Mucoromycota</taxon>
        <taxon>Glomeromycotina</taxon>
        <taxon>Glomeromycetes</taxon>
        <taxon>Diversisporales</taxon>
        <taxon>Diversisporaceae</taxon>
        <taxon>Diversispora</taxon>
    </lineage>
</organism>
<dbReference type="STRING" id="1348612.A0A397I7T6"/>
<feature type="compositionally biased region" description="Polar residues" evidence="1">
    <location>
        <begin position="49"/>
        <end position="58"/>
    </location>
</feature>
<dbReference type="EMBL" id="PQFF01000239">
    <property type="protein sequence ID" value="RHZ71192.1"/>
    <property type="molecule type" value="Genomic_DNA"/>
</dbReference>
<keyword evidence="4" id="KW-1185">Reference proteome</keyword>
<gene>
    <name evidence="3" type="ORF">Glove_261g70</name>
</gene>
<evidence type="ECO:0000313" key="4">
    <source>
        <dbReference type="Proteomes" id="UP000266861"/>
    </source>
</evidence>
<dbReference type="OrthoDB" id="10064411at2759"/>
<sequence length="175" mass="20477">MFQATKNLFSNPNYKSVYQYQFKRSIKSNEDKKYDGYWTLILRQHALSRTEQNESQNKSSIASISIDSDNKEESPTFKEETLIYTVDRELIPPKPAFPDNCCMSGCSYCVLDIYQEEMQEWNKKIKEIKSRLLKEKKPLPTIILEQENKSNGNLDNEMDPGMKAFLELEKKLLAK</sequence>
<evidence type="ECO:0000313" key="3">
    <source>
        <dbReference type="EMBL" id="RHZ71192.1"/>
    </source>
</evidence>
<name>A0A397I7T6_9GLOM</name>
<feature type="region of interest" description="Disordered" evidence="1">
    <location>
        <begin position="49"/>
        <end position="73"/>
    </location>
</feature>
<reference evidence="3 4" key="1">
    <citation type="submission" date="2018-08" db="EMBL/GenBank/DDBJ databases">
        <title>Genome and evolution of the arbuscular mycorrhizal fungus Diversispora epigaea (formerly Glomus versiforme) and its bacterial endosymbionts.</title>
        <authorList>
            <person name="Sun X."/>
            <person name="Fei Z."/>
            <person name="Harrison M."/>
        </authorList>
    </citation>
    <scope>NUCLEOTIDE SEQUENCE [LARGE SCALE GENOMIC DNA]</scope>
    <source>
        <strain evidence="3 4">IT104</strain>
    </source>
</reference>
<evidence type="ECO:0000256" key="1">
    <source>
        <dbReference type="SAM" id="MobiDB-lite"/>
    </source>
</evidence>
<dbReference type="PANTHER" id="PTHR21193:SF3">
    <property type="entry name" value="OXIDOREDUCTASE-LIKE DOMAIN-CONTAINING PROTEIN 1"/>
    <property type="match status" value="1"/>
</dbReference>
<protein>
    <recommendedName>
        <fullName evidence="2">Oxidoreductase-like domain-containing protein</fullName>
    </recommendedName>
</protein>
<dbReference type="Pfam" id="PF09791">
    <property type="entry name" value="Oxidored-like"/>
    <property type="match status" value="1"/>
</dbReference>
<comment type="caution">
    <text evidence="3">The sequence shown here is derived from an EMBL/GenBank/DDBJ whole genome shotgun (WGS) entry which is preliminary data.</text>
</comment>
<dbReference type="PANTHER" id="PTHR21193">
    <property type="entry name" value="OXIDOREDUCTASE-LIKE DOMAIN-CONTAINING PROTEIN 1"/>
    <property type="match status" value="1"/>
</dbReference>